<dbReference type="AlphaFoldDB" id="A0A3M8A9Z0"/>
<organism evidence="2 3">
    <name type="scientific">Agromyces tardus</name>
    <dbReference type="NCBI Taxonomy" id="2583849"/>
    <lineage>
        <taxon>Bacteria</taxon>
        <taxon>Bacillati</taxon>
        <taxon>Actinomycetota</taxon>
        <taxon>Actinomycetes</taxon>
        <taxon>Micrococcales</taxon>
        <taxon>Microbacteriaceae</taxon>
        <taxon>Agromyces</taxon>
    </lineage>
</organism>
<proteinExistence type="predicted"/>
<feature type="region of interest" description="Disordered" evidence="1">
    <location>
        <begin position="1"/>
        <end position="35"/>
    </location>
</feature>
<feature type="region of interest" description="Disordered" evidence="1">
    <location>
        <begin position="95"/>
        <end position="125"/>
    </location>
</feature>
<dbReference type="RefSeq" id="WP_122937350.1">
    <property type="nucleotide sequence ID" value="NZ_JBHSNT010000098.1"/>
</dbReference>
<protein>
    <submittedName>
        <fullName evidence="2">Uncharacterized protein</fullName>
    </submittedName>
</protein>
<name>A0A3M8A9Z0_9MICO</name>
<comment type="caution">
    <text evidence="2">The sequence shown here is derived from an EMBL/GenBank/DDBJ whole genome shotgun (WGS) entry which is preliminary data.</text>
</comment>
<gene>
    <name evidence="2" type="ORF">EDM22_12310</name>
</gene>
<dbReference type="Proteomes" id="UP000275048">
    <property type="component" value="Unassembled WGS sequence"/>
</dbReference>
<reference evidence="2 3" key="1">
    <citation type="submission" date="2018-10" db="EMBL/GenBank/DDBJ databases">
        <title>Isolation, diversity and antibacterial activity of antinobacteria from the wheat rhizosphere soil.</title>
        <authorList>
            <person name="Sun T."/>
        </authorList>
    </citation>
    <scope>NUCLEOTIDE SEQUENCE [LARGE SCALE GENOMIC DNA]</scope>
    <source>
        <strain evidence="2 3">SJ-23</strain>
    </source>
</reference>
<evidence type="ECO:0000313" key="2">
    <source>
        <dbReference type="EMBL" id="RNB47407.1"/>
    </source>
</evidence>
<dbReference type="EMBL" id="RHHB01000025">
    <property type="protein sequence ID" value="RNB47407.1"/>
    <property type="molecule type" value="Genomic_DNA"/>
</dbReference>
<sequence>MTFHPFNPLSDANPARVQAALERGHATAAARDPGAVPDLRERVAARLGLDADASNEAVFAALDGAGGSNSDPVDPAKIAAPAGPGADLYDLAWGGERQTRQPRQPLEAADQSLYAKAWGDDEKGA</sequence>
<evidence type="ECO:0000256" key="1">
    <source>
        <dbReference type="SAM" id="MobiDB-lite"/>
    </source>
</evidence>
<keyword evidence="3" id="KW-1185">Reference proteome</keyword>
<accession>A0A3M8A9Z0</accession>
<evidence type="ECO:0000313" key="3">
    <source>
        <dbReference type="Proteomes" id="UP000275048"/>
    </source>
</evidence>